<dbReference type="PROSITE" id="PS00237">
    <property type="entry name" value="G_PROTEIN_RECEP_F1_1"/>
    <property type="match status" value="1"/>
</dbReference>
<dbReference type="AlphaFoldDB" id="A0A8J2J5G3"/>
<evidence type="ECO:0000256" key="4">
    <source>
        <dbReference type="ARBA" id="ARBA00022692"/>
    </source>
</evidence>
<feature type="transmembrane region" description="Helical" evidence="9">
    <location>
        <begin position="50"/>
        <end position="73"/>
    </location>
</feature>
<dbReference type="PROSITE" id="PS50262">
    <property type="entry name" value="G_PROTEIN_RECEP_F1_2"/>
    <property type="match status" value="1"/>
</dbReference>
<dbReference type="InterPro" id="IPR000276">
    <property type="entry name" value="GPCR_Rhodpsn"/>
</dbReference>
<dbReference type="SUPFAM" id="SSF81321">
    <property type="entry name" value="Family A G protein-coupled receptor-like"/>
    <property type="match status" value="1"/>
</dbReference>
<feature type="transmembrane region" description="Helical" evidence="9">
    <location>
        <begin position="570"/>
        <end position="597"/>
    </location>
</feature>
<protein>
    <recommendedName>
        <fullName evidence="10">G-protein coupled receptors family 1 profile domain-containing protein</fullName>
    </recommendedName>
</protein>
<reference evidence="11" key="1">
    <citation type="submission" date="2021-06" db="EMBL/GenBank/DDBJ databases">
        <authorList>
            <person name="Hodson N. C."/>
            <person name="Mongue J. A."/>
            <person name="Jaron S. K."/>
        </authorList>
    </citation>
    <scope>NUCLEOTIDE SEQUENCE</scope>
</reference>
<keyword evidence="7" id="KW-0675">Receptor</keyword>
<evidence type="ECO:0000313" key="12">
    <source>
        <dbReference type="Proteomes" id="UP000708208"/>
    </source>
</evidence>
<name>A0A8J2J5G3_9HEXA</name>
<feature type="region of interest" description="Disordered" evidence="8">
    <location>
        <begin position="505"/>
        <end position="525"/>
    </location>
</feature>
<feature type="compositionally biased region" description="Polar residues" evidence="8">
    <location>
        <begin position="429"/>
        <end position="442"/>
    </location>
</feature>
<feature type="domain" description="G-protein coupled receptors family 1 profile" evidence="10">
    <location>
        <begin position="63"/>
        <end position="594"/>
    </location>
</feature>
<feature type="transmembrane region" description="Helical" evidence="9">
    <location>
        <begin position="82"/>
        <end position="101"/>
    </location>
</feature>
<keyword evidence="5 9" id="KW-1133">Transmembrane helix</keyword>
<dbReference type="PANTHER" id="PTHR24241:SF161">
    <property type="entry name" value="G-PROTEIN COUPLED RECEPTORS FAMILY 1 PROFILE DOMAIN-CONTAINING PROTEIN"/>
    <property type="match status" value="1"/>
</dbReference>
<comment type="similarity">
    <text evidence="2">Belongs to the G-protein coupled receptor 1 family.</text>
</comment>
<evidence type="ECO:0000256" key="2">
    <source>
        <dbReference type="ARBA" id="ARBA00010663"/>
    </source>
</evidence>
<dbReference type="EMBL" id="CAJVCH010014658">
    <property type="protein sequence ID" value="CAG7678310.1"/>
    <property type="molecule type" value="Genomic_DNA"/>
</dbReference>
<dbReference type="InterPro" id="IPR017452">
    <property type="entry name" value="GPCR_Rhodpsn_7TM"/>
</dbReference>
<feature type="transmembrane region" description="Helical" evidence="9">
    <location>
        <begin position="212"/>
        <end position="237"/>
    </location>
</feature>
<dbReference type="Proteomes" id="UP000708208">
    <property type="component" value="Unassembled WGS sequence"/>
</dbReference>
<sequence>MEISETFTEDYTIYYGNDSLNYFSANDSLGSGNTTKATQSRDEDLAKIEIAVLALIFVFTVLGNFIVLMGIYFRRQKMSRMYYFILHLSIADLITAFFNVLTQLIWELTWHFQGGNFLCKFIKYAQILGPYSSSYVLIMTAVDRYQAICYPLSNCTWTARRSKLMLGFAWTLSVLLCIPQLFIFSYMEISPGVSDCWATFIEGWGAKAYVTWYAITVFIIPLIILTFAYTCICRAIWINFSMKNSIRRHQFSRSSRTSRDSETENELCHTIVDSDGQHGNGSQRLELLHKRASVNNSKAIPYYNNLKESEVSFGRNKEGISWRRDVTALERAGKTVTVTTSFMKSPDDNFNAGTNGPTPLTHYHNHHPDRERFSSFRDPDDSDEEIEMDETGPTSPQIDRIQIFPNGAKYSTPVTSDEHQTNRSKNKFNRNGSHSKSNNSKTKAARPSVWSSSKNTNCLNETTISGQSSVGGELTPKGNLKQLLLTPSRNLNNTHSIVAREEGRGKQNAVNSMNTRGPPRRSSVKGISRAKIKTIKLTVTVICCYVFCSSPFIAAQLWATYDPDASKSPFWTGATFTILTLLASLNSCVNPWIFLFFNPNLLQDFLKGFGCSNLIPQKSRGGHLPNAATVRKSASPAGAISRANTMRSTVSRVDGTQLKTMSISSSVNMNATPVEAVSSCLLSTDASRSVKNPLAVAQMSEIQSQNGNSSVISIPNTKLAG</sequence>
<gene>
    <name evidence="11" type="ORF">AFUS01_LOCUS2554</name>
</gene>
<feature type="transmembrane region" description="Helical" evidence="9">
    <location>
        <begin position="164"/>
        <end position="187"/>
    </location>
</feature>
<feature type="transmembrane region" description="Helical" evidence="9">
    <location>
        <begin position="121"/>
        <end position="143"/>
    </location>
</feature>
<feature type="region of interest" description="Disordered" evidence="8">
    <location>
        <begin position="347"/>
        <end position="454"/>
    </location>
</feature>
<comment type="subcellular location">
    <subcellularLocation>
        <location evidence="1">Cell membrane</location>
        <topology evidence="1">Multi-pass membrane protein</topology>
    </subcellularLocation>
</comment>
<evidence type="ECO:0000256" key="1">
    <source>
        <dbReference type="ARBA" id="ARBA00004651"/>
    </source>
</evidence>
<feature type="compositionally biased region" description="Basic and acidic residues" evidence="8">
    <location>
        <begin position="366"/>
        <end position="379"/>
    </location>
</feature>
<feature type="transmembrane region" description="Helical" evidence="9">
    <location>
        <begin position="537"/>
        <end position="558"/>
    </location>
</feature>
<dbReference type="GO" id="GO:0005000">
    <property type="term" value="F:vasopressin receptor activity"/>
    <property type="evidence" value="ECO:0007669"/>
    <property type="project" value="TreeGrafter"/>
</dbReference>
<evidence type="ECO:0000256" key="3">
    <source>
        <dbReference type="ARBA" id="ARBA00022475"/>
    </source>
</evidence>
<evidence type="ECO:0000256" key="6">
    <source>
        <dbReference type="ARBA" id="ARBA00023136"/>
    </source>
</evidence>
<dbReference type="PANTHER" id="PTHR24241">
    <property type="entry name" value="NEUROPEPTIDE RECEPTOR-RELATED G-PROTEIN COUPLED RECEPTOR"/>
    <property type="match status" value="1"/>
</dbReference>
<evidence type="ECO:0000256" key="8">
    <source>
        <dbReference type="SAM" id="MobiDB-lite"/>
    </source>
</evidence>
<feature type="compositionally biased region" description="Acidic residues" evidence="8">
    <location>
        <begin position="380"/>
        <end position="390"/>
    </location>
</feature>
<keyword evidence="6 9" id="KW-0472">Membrane</keyword>
<dbReference type="Pfam" id="PF00001">
    <property type="entry name" value="7tm_1"/>
    <property type="match status" value="1"/>
</dbReference>
<dbReference type="GO" id="GO:0042277">
    <property type="term" value="F:peptide binding"/>
    <property type="evidence" value="ECO:0007669"/>
    <property type="project" value="TreeGrafter"/>
</dbReference>
<accession>A0A8J2J5G3</accession>
<proteinExistence type="inferred from homology"/>
<dbReference type="GO" id="GO:0032870">
    <property type="term" value="P:cellular response to hormone stimulus"/>
    <property type="evidence" value="ECO:0007669"/>
    <property type="project" value="TreeGrafter"/>
</dbReference>
<evidence type="ECO:0000259" key="10">
    <source>
        <dbReference type="PROSITE" id="PS50262"/>
    </source>
</evidence>
<keyword evidence="4 9" id="KW-0812">Transmembrane</keyword>
<dbReference type="OrthoDB" id="6435638at2759"/>
<comment type="caution">
    <text evidence="11">The sequence shown here is derived from an EMBL/GenBank/DDBJ whole genome shotgun (WGS) entry which is preliminary data.</text>
</comment>
<evidence type="ECO:0000313" key="11">
    <source>
        <dbReference type="EMBL" id="CAG7678310.1"/>
    </source>
</evidence>
<keyword evidence="3" id="KW-1003">Cell membrane</keyword>
<organism evidence="11 12">
    <name type="scientific">Allacma fusca</name>
    <dbReference type="NCBI Taxonomy" id="39272"/>
    <lineage>
        <taxon>Eukaryota</taxon>
        <taxon>Metazoa</taxon>
        <taxon>Ecdysozoa</taxon>
        <taxon>Arthropoda</taxon>
        <taxon>Hexapoda</taxon>
        <taxon>Collembola</taxon>
        <taxon>Symphypleona</taxon>
        <taxon>Sminthuridae</taxon>
        <taxon>Allacma</taxon>
    </lineage>
</organism>
<evidence type="ECO:0000256" key="9">
    <source>
        <dbReference type="SAM" id="Phobius"/>
    </source>
</evidence>
<evidence type="ECO:0000256" key="5">
    <source>
        <dbReference type="ARBA" id="ARBA00022989"/>
    </source>
</evidence>
<keyword evidence="12" id="KW-1185">Reference proteome</keyword>
<dbReference type="CDD" id="cd15196">
    <property type="entry name" value="7tmA_Vasopressin_Oxytocin"/>
    <property type="match status" value="1"/>
</dbReference>
<dbReference type="GO" id="GO:0005886">
    <property type="term" value="C:plasma membrane"/>
    <property type="evidence" value="ECO:0007669"/>
    <property type="project" value="UniProtKB-SubCell"/>
</dbReference>
<evidence type="ECO:0000256" key="7">
    <source>
        <dbReference type="ARBA" id="ARBA00023170"/>
    </source>
</evidence>